<name>A0A1N7Q2S2_9PROT</name>
<sequence length="3980" mass="404275">TTLDHDGSTKTTTGEGTITITAVADSVNLGGLTSASDEDTSVALNPTIQLTDTDGSETLTGTVDLVFGADDQAAGKVMINGVEAPYTTNADGSITYHLDASLFTLDSSNHTYSLTDAGSVTFAPTGNSDADVTYDLSATTLDHDGSTKTTTGEGTITITAVADSVNLGGLTSASDEDTSVALNPTIQLTDTDGSETLTGTVDLVFGADDQAAGKVMINGVEAPYTTNADGSITYHLDASLFTLDSSNHTYSLTDAGSVTFAPTGNSDADVTYDLSATTLDHDGSTKTTTGEGTITITAVADSVNLGGLTSASDEDTSVALNPTIQLTDTDGSETLTGTVDLVFGADDQAAGKVMINGVEAPYTTNADGSITYHLDASLFTLDSSNHTYSLTDAGSVTFAPTGNSDADVTYDLSATTLDHDGSTKTTTGEGTITITAVADAVVLTASDGGNEDTSVALNPTVQLTDTDGSETLTGTVDLVFGADDQAAGKVMINGVEAPYTTNADGSITYHLDASLFTLDTATHTYSLTDAGSVTFAPTGNSDADVTYDLSATVLDNDGSTKTTTGEGTITITAVADSVNLGGLTSASDEDTSVALNPTIQLTDIDGSETLTGTVDLVFGADDQAAGKVMINGVEAPYTTNADGSITYHLDASLFTLDSSNHTYSLTDAGSVTFAPTGNSDADVTYDLSATTLDHDGSTKTTTGEGTITITAVADAVTLDAQDAAGMEDTAISLNISSGGLVDTDGSETLTIYISDVPAGSVLAQNGTALTAITGSVTLENGTVLSSTSSTVVYAITIHAGESASDALANLTITPPSGVSADFGLTVTAVTEEANGGDQAIVSDTLWVDVGTNAVTLNNLNVNIDEQTVGSDTNWNYLNLDSLTDSLTHADGTETVTVYLSGLPAGSTLQVFDGGSWQTLSADSNGEYAIDDSLLDNLRLSTAVNDSTSFTLTARAVTEDVDVGTAHETASTDAIAPDSAVSNTATITVTVNAVADTAIASGGGTGVEDQWIDLNLSSEVQDTDGSESITGLTLSGVPDGASLQYSGGSLSPSGSTTVGGVTTYTYDLTSLSASELATVQIKSPANSNLDYTLKMETVITESGSVGTSGSASTSVTTTSVSVVVYGDADTPTVTVDESSKTIVEDHLYKLADAVTDPALADTDGSESLVLRITPQDSTNSVLAIDSNHDGVISSSEYVALPASGYWTIAPEDLAYTYIGGSTNWSDEASSLKFDVTAVATEDDASVSTPGLDRDGQASSDTYTVTLQVDGNADALVIVANDAGVEDQSGGIPLSPTFQLTDTDGSESLTGTVDLVFASGTLLVNGVEAPHTDNGDGTVTYHLDVSLFELDSSTNTYSLKDAGSLTYQPVTNSDVDVTYQLSATTLDNNGSTKTTTAEGTIAITAVADAVVLAAADSGNEDTTIALHPTIQLTDTDGSESLTGTVDLVFGADDQAAGKVMVNGVQAPYTTNADGSITYHLSSSLFTYDSSTHTYSLSSSSVVTFVPTANSDVDVTYGLSATVLDHDGSTKTTTGEGTITVIAVADSVVLTASDSGNEDTAIALHPTVKLTDTDGSESLTGTVDMVFDAGDQAAGKVMINGTEAPYTTNADGSITYHLDASLFTYNSSTHTYSLSGSSSVTFVPTANSDVDVSYGLSATVLDHDGSTKTTTSAGSITVVAVADAVTIDGQNAAGMEDTAISLNISSGGLVDTDGSETLTIYISGVPAGSVLAQGGTSLTAMTGSVTLENGTVLTSTSSKVVYAITIHAGESVSDALANLTITPPSGASADFQLTVTAVTTEANGGDQAITSDTLWVDVGTNGIELNDMSVTINERTSSSTYSTLNLNSLTDTLTHSDGTEKVTVYLSGMPSGSILQVKIGSTWTTVNANANGEYAIDDSLLGNVRIATATNVDTDFTLTARAVVADVDVGTSHENAATDAVAPDSAVSNTATITVTVNAVADTAISSGGGTGVEDQWIGLNLSTKLRDTDGSESITGVTLSGVPAGASLQYSGGTLTPSSSSTVGGVTTYTYNLSSLSASELASVQMKAPANSNLDYTLKLNTTITESGSDGEVASGKATSTTSTSVSVVVYGDADTPTVTVDESSKTIVEDHLYKLADAVTNPALHDTDGSETLTLQIAPQDSEHSVLAIDSNHDGVITADEYVSLPASGYWTIAASDLAYTYIGGSTDWSSATASDKLKFDITAVATENDANISTPTLTRDGEASSETYTVTLTVDAEADALVISASNSGVEDQAGGIAITPTIGLQDTDGSETLTDTVYIMTSDSDMLNGTVTLNGTELHAQLVTGYDADGNPTFGGLAAANTPPVYAYSIDADDFSKSGSTYSISGLVFTPVANSDADVTYKIAATVSDNGETLVTVANGTISVAAVADAPTVQVGDGSGSLTASEDTPLALNIDAALVDVDGSETISSAQITNVPDGWTVGYLAADGTFTAATDSGDGVWIIATDKLDQVAILPPTDLDLSSADAVSFQLTVTTTESATGTNVSVKNASTTVAFTVAVDAVADTPTLVVNNARVVEDHDVKLDIDATITDSDSQNGRDPSETVTVYVSGDFDGGILVDRDGNELAWDSTANAYVIAADDLDNVYFRPAADSNTDVTLTITARSTESSNGDYAERSTTLSINIKGDADAATYNGTVLTGDDFSIAGTEGKDGAVVEINPHFDQFGSTDTDGSETVSVVISDIADGVNVYMTPGNEQYLLYIGNGQWAVDSDHLADVRITLDDTNYSGTLEDAFTLKVVVTEDDGDVSETTQSVNLVIDPTTDTQSIALSGGAAEDASVDNGVQVDIPVTITVTPNDVTDGAESITSVTISVDTDSLGLPSGTTLTLTLNGTTYDLTAGETITLDAADLAAYTDANGKVTLPLTMDGLPENWSKDVPVTISTTAIEDGATPVTVTSTQSVVITAVADQLDSFTVTATNEVSNDNSVDLNISATLGDTDGSETISYYQISGVPSGAALNMGVAAGNGVWIVTATQYASGDLHLVGADGLNGTLTITAKIVDTDPDGGSDSTTSSTTVDFSIPAGTGGGGGGTDTPEPPAVTITAVTSAEDTSFTLQADFTNADSSTALVITDLPDGVTINGTLNVDYFIVNDTIVIPADKVDDVSFTPAEDYAGDLSMTVKVTNTWGTSTLESAEATDVVAHITPVSDGASIAATVAAGADTTEDSSGVPFTLTISQSDNDGSEYLDGTTITIDGSSLPAGSVLTLNGVVLTADANGDYVLDITSDFGVSGSAFHDSGSITLSGLSVQPPADWSGTLNLGFSVSVHDESVVDGSLVSASSVTSTGSLSVTITPETDSAVITTADASGAEDTAITLDLTAHDSDLKSAVNEYGSEALSVVISGVPEGATIEGATNNGTYVVDGVTYTSWTVKSSAIDAGSGTISGLKITPAQDWSGTMTLSVTAYTMELSTKVVVSESQTFTVDVAAVSDTATINPQDVTASDNAREEQQIALTLNAQLTDVDGSETLSVKIAGVPSGATFTDGNGNSIGTSLGGGIYLFTAAEVAVLHIVAPVDYSGTLDLTAQAISTDGSAASAESGWMSFSVTVLGQADAPTLTLASTAITGTEDQSGGIALNVTGALTDTTGESLQLLITGAPAGSTFTAADGTVIHETVSATGVSYWAVDGSDISGLVMNAPENWNGTVSLGLELISSEDGTTASTTGTLDVTVTAVNDAPEVDVLTHSSYDNDYNGPVYVIADQADGTSGLTISDVDSTTLSHMDIAITGGLQDGDSLSIYGQTVSVDLDGNLTVTIDGSTLTMSYDASTSTLSFDGDASSSAYQTLAGSVVLTSSTGTLDEGTRTISVTTYDDGGLAGSDSTTTSIQNGSMDLSYENRGDVLFDSGSSVTLLGNDGVDDTLVMNYGDPLTTVDGGTSGFDQLYIMPAADNPSVDWTINAATDSSGNLTGDFTVSGTDGDSFLIHVDPAHVTSVDAHNIVFDQDASGTITFEDHTLNFNDLEKISV</sequence>
<reference evidence="2 3" key="1">
    <citation type="submission" date="2017-01" db="EMBL/GenBank/DDBJ databases">
        <authorList>
            <person name="Mah S.A."/>
            <person name="Swanson W.J."/>
            <person name="Moy G.W."/>
            <person name="Vacquier V.D."/>
        </authorList>
    </citation>
    <scope>NUCLEOTIDE SEQUENCE [LARGE SCALE GENOMIC DNA]</scope>
    <source>
        <strain evidence="2 3">DSM 11589</strain>
    </source>
</reference>
<organism evidence="2 3">
    <name type="scientific">Insolitispirillum peregrinum</name>
    <dbReference type="NCBI Taxonomy" id="80876"/>
    <lineage>
        <taxon>Bacteria</taxon>
        <taxon>Pseudomonadati</taxon>
        <taxon>Pseudomonadota</taxon>
        <taxon>Alphaproteobacteria</taxon>
        <taxon>Rhodospirillales</taxon>
        <taxon>Novispirillaceae</taxon>
        <taxon>Insolitispirillum</taxon>
    </lineage>
</organism>
<dbReference type="PROSITE" id="PS00018">
    <property type="entry name" value="EF_HAND_1"/>
    <property type="match status" value="2"/>
</dbReference>
<protein>
    <submittedName>
        <fullName evidence="2">Uncharacterized protein</fullName>
    </submittedName>
</protein>
<keyword evidence="3" id="KW-1185">Reference proteome</keyword>
<dbReference type="EMBL" id="FTOA01000010">
    <property type="protein sequence ID" value="SIT17194.1"/>
    <property type="molecule type" value="Genomic_DNA"/>
</dbReference>
<proteinExistence type="predicted"/>
<dbReference type="STRING" id="80876.SAMN05421779_1101"/>
<evidence type="ECO:0000313" key="3">
    <source>
        <dbReference type="Proteomes" id="UP000185678"/>
    </source>
</evidence>
<feature type="compositionally biased region" description="Low complexity" evidence="1">
    <location>
        <begin position="3024"/>
        <end position="3039"/>
    </location>
</feature>
<feature type="region of interest" description="Disordered" evidence="1">
    <location>
        <begin position="3020"/>
        <end position="3054"/>
    </location>
</feature>
<feature type="non-terminal residue" evidence="2">
    <location>
        <position position="1"/>
    </location>
</feature>
<accession>A0A1N7Q2S2</accession>
<gene>
    <name evidence="2" type="ORF">SAMN05421779_1101</name>
</gene>
<evidence type="ECO:0000256" key="1">
    <source>
        <dbReference type="SAM" id="MobiDB-lite"/>
    </source>
</evidence>
<evidence type="ECO:0000313" key="2">
    <source>
        <dbReference type="EMBL" id="SIT17194.1"/>
    </source>
</evidence>
<dbReference type="InterPro" id="IPR018247">
    <property type="entry name" value="EF_Hand_1_Ca_BS"/>
</dbReference>
<dbReference type="Proteomes" id="UP000185678">
    <property type="component" value="Unassembled WGS sequence"/>
</dbReference>